<evidence type="ECO:0000313" key="11">
    <source>
        <dbReference type="Proteomes" id="UP000284514"/>
    </source>
</evidence>
<dbReference type="Proteomes" id="UP000432488">
    <property type="component" value="Unassembled WGS sequence"/>
</dbReference>
<dbReference type="EMBL" id="QSIF01000046">
    <property type="protein sequence ID" value="RHC71348.1"/>
    <property type="molecule type" value="Genomic_DNA"/>
</dbReference>
<sequence>MKQESAYIILACDKPESYNLVQNKKIKEESFRSMELLSLFISSARLPFIFLLSQKEYPSRQHTAQRKQYSH</sequence>
<reference evidence="9 10" key="1">
    <citation type="submission" date="2018-08" db="EMBL/GenBank/DDBJ databases">
        <title>A genome reference for cultivated species of the human gut microbiota.</title>
        <authorList>
            <person name="Zou Y."/>
            <person name="Xue W."/>
            <person name="Luo G."/>
        </authorList>
    </citation>
    <scope>NUCLEOTIDE SEQUENCE [LARGE SCALE GENOMIC DNA]</scope>
    <source>
        <strain evidence="8 11">AM34-25</strain>
        <strain evidence="7 10">AM50-4</strain>
        <strain evidence="6 9">OM03-4</strain>
    </source>
</reference>
<name>A0A3E5F275_BACUN</name>
<evidence type="ECO:0000313" key="3">
    <source>
        <dbReference type="EMBL" id="KAB4111546.1"/>
    </source>
</evidence>
<protein>
    <submittedName>
        <fullName evidence="6">Antitoxin PHD</fullName>
    </submittedName>
</protein>
<dbReference type="EMBL" id="WCUR01000108">
    <property type="protein sequence ID" value="KAB4111546.1"/>
    <property type="molecule type" value="Genomic_DNA"/>
</dbReference>
<evidence type="ECO:0000313" key="1">
    <source>
        <dbReference type="EMBL" id="KAB4089264.1"/>
    </source>
</evidence>
<dbReference type="Proteomes" id="UP000283684">
    <property type="component" value="Unassembled WGS sequence"/>
</dbReference>
<dbReference type="AlphaFoldDB" id="A0A3E5F275"/>
<gene>
    <name evidence="8" type="ORF">DW831_18750</name>
    <name evidence="7" type="ORF">DW988_20615</name>
    <name evidence="6" type="ORF">DXB37_06580</name>
    <name evidence="5" type="ORF">GAQ34_01040</name>
    <name evidence="1" type="ORF">GAQ56_14935</name>
    <name evidence="2" type="ORF">GAQ70_13370</name>
    <name evidence="3" type="ORF">GAQ72_18905</name>
    <name evidence="4" type="ORF">GAQ75_03010</name>
</gene>
<evidence type="ECO:0000313" key="5">
    <source>
        <dbReference type="EMBL" id="KAB4188257.1"/>
    </source>
</evidence>
<dbReference type="Proteomes" id="UP000438773">
    <property type="component" value="Unassembled WGS sequence"/>
</dbReference>
<evidence type="ECO:0000313" key="10">
    <source>
        <dbReference type="Proteomes" id="UP000283684"/>
    </source>
</evidence>
<evidence type="ECO:0000313" key="6">
    <source>
        <dbReference type="EMBL" id="RGN95475.1"/>
    </source>
</evidence>
<dbReference type="Proteomes" id="UP000260759">
    <property type="component" value="Unassembled WGS sequence"/>
</dbReference>
<dbReference type="Proteomes" id="UP000434462">
    <property type="component" value="Unassembled WGS sequence"/>
</dbReference>
<dbReference type="Proteomes" id="UP000441711">
    <property type="component" value="Unassembled WGS sequence"/>
</dbReference>
<dbReference type="EMBL" id="WCUP01000009">
    <property type="protein sequence ID" value="KAB4108475.1"/>
    <property type="molecule type" value="Genomic_DNA"/>
</dbReference>
<evidence type="ECO:0000313" key="13">
    <source>
        <dbReference type="Proteomes" id="UP000434462"/>
    </source>
</evidence>
<dbReference type="EMBL" id="QSVA01000004">
    <property type="protein sequence ID" value="RGN95475.1"/>
    <property type="molecule type" value="Genomic_DNA"/>
</dbReference>
<dbReference type="EMBL" id="QSEE01000043">
    <property type="protein sequence ID" value="RGZ43139.1"/>
    <property type="molecule type" value="Genomic_DNA"/>
</dbReference>
<dbReference type="EMBL" id="WCUA01000001">
    <property type="protein sequence ID" value="KAB4188257.1"/>
    <property type="molecule type" value="Genomic_DNA"/>
</dbReference>
<accession>A0A3E5F275</accession>
<organism evidence="6 9">
    <name type="scientific">Bacteroides uniformis</name>
    <dbReference type="NCBI Taxonomy" id="820"/>
    <lineage>
        <taxon>Bacteria</taxon>
        <taxon>Pseudomonadati</taxon>
        <taxon>Bacteroidota</taxon>
        <taxon>Bacteroidia</taxon>
        <taxon>Bacteroidales</taxon>
        <taxon>Bacteroidaceae</taxon>
        <taxon>Bacteroides</taxon>
    </lineage>
</organism>
<dbReference type="EMBL" id="WCUV01000011">
    <property type="protein sequence ID" value="KAB4089264.1"/>
    <property type="molecule type" value="Genomic_DNA"/>
</dbReference>
<proteinExistence type="predicted"/>
<evidence type="ECO:0000313" key="8">
    <source>
        <dbReference type="EMBL" id="RHC71348.1"/>
    </source>
</evidence>
<reference evidence="12 13" key="2">
    <citation type="journal article" date="2019" name="Nat. Med.">
        <title>A library of human gut bacterial isolates paired with longitudinal multiomics data enables mechanistic microbiome research.</title>
        <authorList>
            <person name="Poyet M."/>
            <person name="Groussin M."/>
            <person name="Gibbons S.M."/>
            <person name="Avila-Pacheco J."/>
            <person name="Jiang X."/>
            <person name="Kearney S.M."/>
            <person name="Perrotta A.R."/>
            <person name="Berdy B."/>
            <person name="Zhao S."/>
            <person name="Lieberman T.D."/>
            <person name="Swanson P.K."/>
            <person name="Smith M."/>
            <person name="Roesemann S."/>
            <person name="Alexander J.E."/>
            <person name="Rich S.A."/>
            <person name="Livny J."/>
            <person name="Vlamakis H."/>
            <person name="Clish C."/>
            <person name="Bullock K."/>
            <person name="Deik A."/>
            <person name="Scott J."/>
            <person name="Pierce K.A."/>
            <person name="Xavier R.J."/>
            <person name="Alm E.J."/>
        </authorList>
    </citation>
    <scope>NUCLEOTIDE SEQUENCE [LARGE SCALE GENOMIC DNA]</scope>
    <source>
        <strain evidence="5 16">BIOML-A21</strain>
        <strain evidence="2 15">BIOML-A36</strain>
        <strain evidence="4 14">BIOML-A37</strain>
        <strain evidence="3 13">BIOML-A38</strain>
        <strain evidence="1 12">BIOML-A42</strain>
    </source>
</reference>
<dbReference type="Proteomes" id="UP000284514">
    <property type="component" value="Unassembled WGS sequence"/>
</dbReference>
<evidence type="ECO:0000313" key="4">
    <source>
        <dbReference type="EMBL" id="KAB4129250.1"/>
    </source>
</evidence>
<evidence type="ECO:0000313" key="2">
    <source>
        <dbReference type="EMBL" id="KAB4108475.1"/>
    </source>
</evidence>
<evidence type="ECO:0000313" key="12">
    <source>
        <dbReference type="Proteomes" id="UP000432488"/>
    </source>
</evidence>
<dbReference type="EMBL" id="WCUQ01000001">
    <property type="protein sequence ID" value="KAB4129250.1"/>
    <property type="molecule type" value="Genomic_DNA"/>
</dbReference>
<evidence type="ECO:0000313" key="14">
    <source>
        <dbReference type="Proteomes" id="UP000438773"/>
    </source>
</evidence>
<evidence type="ECO:0000313" key="9">
    <source>
        <dbReference type="Proteomes" id="UP000260759"/>
    </source>
</evidence>
<comment type="caution">
    <text evidence="6">The sequence shown here is derived from an EMBL/GenBank/DDBJ whole genome shotgun (WGS) entry which is preliminary data.</text>
</comment>
<evidence type="ECO:0000313" key="7">
    <source>
        <dbReference type="EMBL" id="RGZ43139.1"/>
    </source>
</evidence>
<evidence type="ECO:0000313" key="15">
    <source>
        <dbReference type="Proteomes" id="UP000441711"/>
    </source>
</evidence>
<dbReference type="Proteomes" id="UP000442334">
    <property type="component" value="Unassembled WGS sequence"/>
</dbReference>
<evidence type="ECO:0000313" key="16">
    <source>
        <dbReference type="Proteomes" id="UP000442334"/>
    </source>
</evidence>